<dbReference type="Proteomes" id="UP001293593">
    <property type="component" value="Unassembled WGS sequence"/>
</dbReference>
<organism evidence="3 4">
    <name type="scientific">Acacia crassicarpa</name>
    <name type="common">northern wattle</name>
    <dbReference type="NCBI Taxonomy" id="499986"/>
    <lineage>
        <taxon>Eukaryota</taxon>
        <taxon>Viridiplantae</taxon>
        <taxon>Streptophyta</taxon>
        <taxon>Embryophyta</taxon>
        <taxon>Tracheophyta</taxon>
        <taxon>Spermatophyta</taxon>
        <taxon>Magnoliopsida</taxon>
        <taxon>eudicotyledons</taxon>
        <taxon>Gunneridae</taxon>
        <taxon>Pentapetalae</taxon>
        <taxon>rosids</taxon>
        <taxon>fabids</taxon>
        <taxon>Fabales</taxon>
        <taxon>Fabaceae</taxon>
        <taxon>Caesalpinioideae</taxon>
        <taxon>mimosoid clade</taxon>
        <taxon>Acacieae</taxon>
        <taxon>Acacia</taxon>
    </lineage>
</organism>
<feature type="chain" id="PRO_5041991240" evidence="2">
    <location>
        <begin position="23"/>
        <end position="110"/>
    </location>
</feature>
<keyword evidence="1" id="KW-0472">Membrane</keyword>
<proteinExistence type="predicted"/>
<dbReference type="PANTHER" id="PTHR34656:SF2">
    <property type="entry name" value="TRANSMEMBRANE PROTEIN"/>
    <property type="match status" value="1"/>
</dbReference>
<keyword evidence="1" id="KW-1133">Transmembrane helix</keyword>
<feature type="signal peptide" evidence="2">
    <location>
        <begin position="1"/>
        <end position="22"/>
    </location>
</feature>
<evidence type="ECO:0000313" key="3">
    <source>
        <dbReference type="EMBL" id="KAK4264398.1"/>
    </source>
</evidence>
<dbReference type="EMBL" id="JAWXYG010000008">
    <property type="protein sequence ID" value="KAK4264398.1"/>
    <property type="molecule type" value="Genomic_DNA"/>
</dbReference>
<feature type="transmembrane region" description="Helical" evidence="1">
    <location>
        <begin position="94"/>
        <end position="109"/>
    </location>
</feature>
<sequence>MKTSIITFILFLSLSLFCFVASGRSEFGWSLLPLILGLVWLIVAFRATMVAWITVLVLLTFAGNRRRVLVRRGGLITGEVTDYFVPLIFKRKRFFALACAALLSWFAALR</sequence>
<keyword evidence="2" id="KW-0732">Signal</keyword>
<dbReference type="AlphaFoldDB" id="A0AAE1MJR4"/>
<protein>
    <submittedName>
        <fullName evidence="3">Uncharacterized protein</fullName>
    </submittedName>
</protein>
<name>A0AAE1MJR4_9FABA</name>
<accession>A0AAE1MJR4</accession>
<comment type="caution">
    <text evidence="3">The sequence shown here is derived from an EMBL/GenBank/DDBJ whole genome shotgun (WGS) entry which is preliminary data.</text>
</comment>
<keyword evidence="4" id="KW-1185">Reference proteome</keyword>
<feature type="transmembrane region" description="Helical" evidence="1">
    <location>
        <begin position="39"/>
        <end position="62"/>
    </location>
</feature>
<evidence type="ECO:0000313" key="4">
    <source>
        <dbReference type="Proteomes" id="UP001293593"/>
    </source>
</evidence>
<dbReference type="PANTHER" id="PTHR34656">
    <property type="entry name" value="PYRROLINE-5-CARBOXYLATE REDUCTASE"/>
    <property type="match status" value="1"/>
</dbReference>
<keyword evidence="1" id="KW-0812">Transmembrane</keyword>
<gene>
    <name evidence="3" type="ORF">QN277_025578</name>
</gene>
<evidence type="ECO:0000256" key="2">
    <source>
        <dbReference type="SAM" id="SignalP"/>
    </source>
</evidence>
<evidence type="ECO:0000256" key="1">
    <source>
        <dbReference type="SAM" id="Phobius"/>
    </source>
</evidence>
<reference evidence="3" key="1">
    <citation type="submission" date="2023-10" db="EMBL/GenBank/DDBJ databases">
        <title>Chromosome-level genome of the transformable northern wattle, Acacia crassicarpa.</title>
        <authorList>
            <person name="Massaro I."/>
            <person name="Sinha N.R."/>
            <person name="Poethig S."/>
            <person name="Leichty A.R."/>
        </authorList>
    </citation>
    <scope>NUCLEOTIDE SEQUENCE</scope>
    <source>
        <strain evidence="3">Acra3RX</strain>
        <tissue evidence="3">Leaf</tissue>
    </source>
</reference>